<comment type="caution">
    <text evidence="1">The sequence shown here is derived from an EMBL/GenBank/DDBJ whole genome shotgun (WGS) entry which is preliminary data.</text>
</comment>
<evidence type="ECO:0000313" key="1">
    <source>
        <dbReference type="EMBL" id="KPJ52048.1"/>
    </source>
</evidence>
<dbReference type="EMBL" id="LIZS01000080">
    <property type="protein sequence ID" value="KPJ52048.1"/>
    <property type="molecule type" value="Genomic_DNA"/>
</dbReference>
<gene>
    <name evidence="1" type="ORF">AMJ39_08770</name>
</gene>
<protein>
    <submittedName>
        <fullName evidence="1">Uncharacterized protein</fullName>
    </submittedName>
</protein>
<sequence>MGKSPISHTHEPGSSVTVNEERWICVSDFADSGPDDRHYTIDRATGEIRFGDGIRGKIPPDGSEIEATYWCGSGASGDVDSGPSIAFRWAPLDLRRQRVLWAVVRLGSKGIDLRVYRGPEHTYGGRLGSRLVRVASLWLLRLIFRISPSRPCSAGQDH</sequence>
<proteinExistence type="predicted"/>
<accession>A0A0S7WPE7</accession>
<organism evidence="1 2">
    <name type="scientific">candidate division TA06 bacterium DG_24</name>
    <dbReference type="NCBI Taxonomy" id="1703770"/>
    <lineage>
        <taxon>Bacteria</taxon>
        <taxon>Bacteria division TA06</taxon>
    </lineage>
</organism>
<reference evidence="1 2" key="1">
    <citation type="journal article" date="2015" name="Microbiome">
        <title>Genomic resolution of linkages in carbon, nitrogen, and sulfur cycling among widespread estuary sediment bacteria.</title>
        <authorList>
            <person name="Baker B.J."/>
            <person name="Lazar C.S."/>
            <person name="Teske A.P."/>
            <person name="Dick G.J."/>
        </authorList>
    </citation>
    <scope>NUCLEOTIDE SEQUENCE [LARGE SCALE GENOMIC DNA]</scope>
    <source>
        <strain evidence="1">DG_24</strain>
    </source>
</reference>
<dbReference type="PATRIC" id="fig|1703770.3.peg.816"/>
<evidence type="ECO:0000313" key="2">
    <source>
        <dbReference type="Proteomes" id="UP000052008"/>
    </source>
</evidence>
<dbReference type="Proteomes" id="UP000052008">
    <property type="component" value="Unassembled WGS sequence"/>
</dbReference>
<name>A0A0S7WPE7_UNCT6</name>
<dbReference type="AlphaFoldDB" id="A0A0S7WPE7"/>
<dbReference type="STRING" id="1703770.AMJ39_08770"/>